<keyword evidence="3" id="KW-1185">Reference proteome</keyword>
<feature type="compositionally biased region" description="Acidic residues" evidence="1">
    <location>
        <begin position="22"/>
        <end position="31"/>
    </location>
</feature>
<reference evidence="2" key="1">
    <citation type="submission" date="2023-07" db="EMBL/GenBank/DDBJ databases">
        <title>draft genome sequence of fig (Ficus carica).</title>
        <authorList>
            <person name="Takahashi T."/>
            <person name="Nishimura K."/>
        </authorList>
    </citation>
    <scope>NUCLEOTIDE SEQUENCE</scope>
</reference>
<sequence>MHDCATSFASGGPERGAHDGKDVDEEDEELDETPNVCIQGNKIVLWKQHLHTLCLPFHPLFHYFFATVGLHPMQLNTNGIWILTAICVKNFNEQGKRFENKWFAYLEGKINDWNWHTDLFIPKGSWANPHIDRRFEMPKIFGDLVVEMTNLGVSKERTVQLRDDFVTSGKSAAQTMTDLLTS</sequence>
<proteinExistence type="predicted"/>
<name>A0AA88DV76_FICCA</name>
<dbReference type="AlphaFoldDB" id="A0AA88DV76"/>
<comment type="caution">
    <text evidence="2">The sequence shown here is derived from an EMBL/GenBank/DDBJ whole genome shotgun (WGS) entry which is preliminary data.</text>
</comment>
<feature type="region of interest" description="Disordered" evidence="1">
    <location>
        <begin position="1"/>
        <end position="31"/>
    </location>
</feature>
<gene>
    <name evidence="2" type="ORF">TIFTF001_031701</name>
</gene>
<protein>
    <submittedName>
        <fullName evidence="2">Uncharacterized protein</fullName>
    </submittedName>
</protein>
<evidence type="ECO:0000313" key="3">
    <source>
        <dbReference type="Proteomes" id="UP001187192"/>
    </source>
</evidence>
<evidence type="ECO:0000256" key="1">
    <source>
        <dbReference type="SAM" id="MobiDB-lite"/>
    </source>
</evidence>
<dbReference type="Proteomes" id="UP001187192">
    <property type="component" value="Unassembled WGS sequence"/>
</dbReference>
<organism evidence="2 3">
    <name type="scientific">Ficus carica</name>
    <name type="common">Common fig</name>
    <dbReference type="NCBI Taxonomy" id="3494"/>
    <lineage>
        <taxon>Eukaryota</taxon>
        <taxon>Viridiplantae</taxon>
        <taxon>Streptophyta</taxon>
        <taxon>Embryophyta</taxon>
        <taxon>Tracheophyta</taxon>
        <taxon>Spermatophyta</taxon>
        <taxon>Magnoliopsida</taxon>
        <taxon>eudicotyledons</taxon>
        <taxon>Gunneridae</taxon>
        <taxon>Pentapetalae</taxon>
        <taxon>rosids</taxon>
        <taxon>fabids</taxon>
        <taxon>Rosales</taxon>
        <taxon>Moraceae</taxon>
        <taxon>Ficeae</taxon>
        <taxon>Ficus</taxon>
    </lineage>
</organism>
<evidence type="ECO:0000313" key="2">
    <source>
        <dbReference type="EMBL" id="GMN62627.1"/>
    </source>
</evidence>
<accession>A0AA88DV76</accession>
<dbReference type="EMBL" id="BTGU01000132">
    <property type="protein sequence ID" value="GMN62627.1"/>
    <property type="molecule type" value="Genomic_DNA"/>
</dbReference>